<evidence type="ECO:0008006" key="4">
    <source>
        <dbReference type="Google" id="ProtNLM"/>
    </source>
</evidence>
<feature type="chain" id="PRO_5026003592" description="Lipoprotein" evidence="1">
    <location>
        <begin position="20"/>
        <end position="125"/>
    </location>
</feature>
<dbReference type="PROSITE" id="PS51257">
    <property type="entry name" value="PROKAR_LIPOPROTEIN"/>
    <property type="match status" value="1"/>
</dbReference>
<name>A0A6G7VLU8_9RHOB</name>
<sequence>MSIFARVLIVATLALGACATSQSNNFAGEPIERVARKIGFPTRVMELPDGRRTYQWDITQTAQVGPLRPSLRGLVLSTSGDAGVGIGLDRDTVTTGVCTYTLTAAPVGETYIVEPFPVGNPGCLS</sequence>
<dbReference type="KEGG" id="mon:G8E03_08305"/>
<gene>
    <name evidence="2" type="ORF">G8E03_08305</name>
</gene>
<evidence type="ECO:0000313" key="2">
    <source>
        <dbReference type="EMBL" id="QIK40767.1"/>
    </source>
</evidence>
<accession>A0A6G7VLU8</accession>
<dbReference type="RefSeq" id="WP_166190589.1">
    <property type="nucleotide sequence ID" value="NZ_CP049811.1"/>
</dbReference>
<protein>
    <recommendedName>
        <fullName evidence="4">Lipoprotein</fullName>
    </recommendedName>
</protein>
<keyword evidence="3" id="KW-1185">Reference proteome</keyword>
<reference evidence="2 3" key="1">
    <citation type="submission" date="2020-03" db="EMBL/GenBank/DDBJ databases">
        <title>Complete genome sequence of Monaibacterium sp. ALG8 with diverse plasmids.</title>
        <authorList>
            <person name="Sun C."/>
        </authorList>
    </citation>
    <scope>NUCLEOTIDE SEQUENCE [LARGE SCALE GENOMIC DNA]</scope>
    <source>
        <strain evidence="2 3">ALG8</strain>
    </source>
</reference>
<dbReference type="EMBL" id="CP049811">
    <property type="protein sequence ID" value="QIK40767.1"/>
    <property type="molecule type" value="Genomic_DNA"/>
</dbReference>
<proteinExistence type="predicted"/>
<dbReference type="AlphaFoldDB" id="A0A6G7VLU8"/>
<evidence type="ECO:0000256" key="1">
    <source>
        <dbReference type="SAM" id="SignalP"/>
    </source>
</evidence>
<feature type="signal peptide" evidence="1">
    <location>
        <begin position="1"/>
        <end position="19"/>
    </location>
</feature>
<evidence type="ECO:0000313" key="3">
    <source>
        <dbReference type="Proteomes" id="UP000500791"/>
    </source>
</evidence>
<keyword evidence="1" id="KW-0732">Signal</keyword>
<dbReference type="Proteomes" id="UP000500791">
    <property type="component" value="Chromosome"/>
</dbReference>
<organism evidence="2 3">
    <name type="scientific">Pontivivens nitratireducens</name>
    <dbReference type="NCBI Taxonomy" id="2758038"/>
    <lineage>
        <taxon>Bacteria</taxon>
        <taxon>Pseudomonadati</taxon>
        <taxon>Pseudomonadota</taxon>
        <taxon>Alphaproteobacteria</taxon>
        <taxon>Rhodobacterales</taxon>
        <taxon>Paracoccaceae</taxon>
        <taxon>Pontivivens</taxon>
    </lineage>
</organism>